<dbReference type="Gene3D" id="1.25.10.10">
    <property type="entry name" value="Leucine-rich Repeat Variant"/>
    <property type="match status" value="3"/>
</dbReference>
<feature type="compositionally biased region" description="Polar residues" evidence="1">
    <location>
        <begin position="1211"/>
        <end position="1222"/>
    </location>
</feature>
<dbReference type="Proteomes" id="UP000070089">
    <property type="component" value="Unassembled WGS sequence"/>
</dbReference>
<dbReference type="InterPro" id="IPR016024">
    <property type="entry name" value="ARM-type_fold"/>
</dbReference>
<dbReference type="InterPro" id="IPR011989">
    <property type="entry name" value="ARM-like"/>
</dbReference>
<evidence type="ECO:0000313" key="2">
    <source>
        <dbReference type="EMBL" id="KWX13691.1"/>
    </source>
</evidence>
<dbReference type="OrthoDB" id="10252999at2759"/>
<feature type="region of interest" description="Disordered" evidence="1">
    <location>
        <begin position="1211"/>
        <end position="1270"/>
    </location>
</feature>
<protein>
    <submittedName>
        <fullName evidence="2">Uncharacterized protein</fullName>
    </submittedName>
</protein>
<dbReference type="AlphaFoldDB" id="A0A132NUD6"/>
<proteinExistence type="predicted"/>
<reference evidence="2 3" key="1">
    <citation type="journal article" date="2015" name="Mol. Biochem. Parasitol.">
        <title>Identification of polymorphic genes for use in assemblage B genotyping assays through comparative genomics of multiple assemblage B Giardia duodenalis isolates.</title>
        <authorList>
            <person name="Wielinga C."/>
            <person name="Thompson R.C."/>
            <person name="Monis P."/>
            <person name="Ryan U."/>
        </authorList>
    </citation>
    <scope>NUCLEOTIDE SEQUENCE [LARGE SCALE GENOMIC DNA]</scope>
    <source>
        <strain evidence="2 3">BAH15c1</strain>
    </source>
</reference>
<dbReference type="PANTHER" id="PTHR46241:SF1">
    <property type="entry name" value="OUTER DYNEIN ARM-DOCKING COMPLEX SUBUNIT 2"/>
    <property type="match status" value="1"/>
</dbReference>
<gene>
    <name evidence="2" type="ORF">QR46_2325</name>
</gene>
<feature type="region of interest" description="Disordered" evidence="1">
    <location>
        <begin position="593"/>
        <end position="612"/>
    </location>
</feature>
<comment type="caution">
    <text evidence="2">The sequence shown here is derived from an EMBL/GenBank/DDBJ whole genome shotgun (WGS) entry which is preliminary data.</text>
</comment>
<evidence type="ECO:0000313" key="3">
    <source>
        <dbReference type="Proteomes" id="UP000070089"/>
    </source>
</evidence>
<dbReference type="EMBL" id="JXTI01000060">
    <property type="protein sequence ID" value="KWX13691.1"/>
    <property type="molecule type" value="Genomic_DNA"/>
</dbReference>
<dbReference type="SUPFAM" id="SSF48371">
    <property type="entry name" value="ARM repeat"/>
    <property type="match status" value="1"/>
</dbReference>
<organism evidence="2 3">
    <name type="scientific">Giardia duodenalis assemblage B</name>
    <dbReference type="NCBI Taxonomy" id="1394984"/>
    <lineage>
        <taxon>Eukaryota</taxon>
        <taxon>Metamonada</taxon>
        <taxon>Diplomonadida</taxon>
        <taxon>Hexamitidae</taxon>
        <taxon>Giardiinae</taxon>
        <taxon>Giardia</taxon>
    </lineage>
</organism>
<dbReference type="VEuPathDB" id="GiardiaDB:QR46_2325"/>
<name>A0A132NUD6_GIAIN</name>
<feature type="region of interest" description="Disordered" evidence="1">
    <location>
        <begin position="633"/>
        <end position="672"/>
    </location>
</feature>
<feature type="compositionally biased region" description="Low complexity" evidence="1">
    <location>
        <begin position="1255"/>
        <end position="1270"/>
    </location>
</feature>
<feature type="compositionally biased region" description="Polar residues" evidence="1">
    <location>
        <begin position="1229"/>
        <end position="1239"/>
    </location>
</feature>
<sequence length="1270" mass="138047">MQTGAVCNTGSSFHGSGSGGGIPYVRKVLRIVYLPCAQHLVSTWKPCIGVRKALLNCCVWNYATGTTIFVIILCVQTHHIRIQVTSHCLRSRLLSADGVCLEDKLRPSGSCISRLRLGKVGVNGATSGHLIFGFLPKLDYPPSEINFANFKDKFQILNGKIKCKILGNFTSLQMTSPLSDSDPDVPEETISFKTGVNLFEKHVQAISTGSPNSIMLALSTLHSADFSTERSRSLFYQVGGHQALVSLLTLNRQADLGHAPLHITALIFSECLKLIKKLVQYDDVSRVLFAGPVSQTPEQYNKAAYQRRTDPRSINYEDYNYVTLDAGVPIYLSILLNQQVEPDIRILAIQILAEIFLCALPRRVFHYLDGPASVVKRLSAAVPLLFTGNIFTTQLKPNKSVEPAVVQEVSAMIYMICNLCSSASARSQLRTNGLVSILCTLLDYTDVEVYEPCVLCLSRMVQYNNQAVLQDLIHAANSISRICSMILPAASTQFLRAAALVLAKVANVPGGDVVVTTSGGIQPLINMLTVNDNNTLLAACQVIVGISSKPCVHDGDADTAEASIFSMNHMIAKELINNKVLVHIQELLEKCGIETEEPGPPPSNVAPGQYREVRRNPRTRLFKLKENVSADLFNQPSGQLDLPPSASKTGADQAPTKGPSLLSASASGQKDSGAASLNVRSSSFYLEQSNVMASTCSCEYMSIGAHCSILKKSNQLLRTLLGLTGSCNPCVIRWACQCLANLAKHSEIAKSLYEIGSLDVLFSVLKRCIENSALEEDYGKLAKAAIVASAAEALTGVLEDPKIAAIAGRSVTDIFGLLIHGLKTVANGTARAWLCGVIARLAKERENSIVLLEHRAVDYLSFLCLEASQLLDSYDFTFREQVCLAVANLCFNSPFYRQGRQNLQEDSTQIDPSDHPRKRSAKQQQMYNLFQQEYAKYGQCYGDGNVIVEFGRRGVVSAVCTFLTPVSLGEHVQKVSLQEFQCLRAAAYVAHALSTVGRNAILMYKERSIDKLLYLIAIGDKATQTSAANAIRCIRTEIFSMLSVLKKYKGSRVGVYTRSEHKAIIEAAGKEDDTQLDFMANRESVDVGLEPAWNTVTLDDVAVISNQVRFAPDKESTPKSIRTNVMTVSVPSPNSAKRAAGITPAHVYNLSGELISSPPRKARASTDEHEDANNFVEIYIGKIEQHGKESTPKSGTMSDSFSQFVVNRTASLGKSSPQSSAGTIKLLSEETTSVKSPSGESDKTLDVLPSPCPPESSSASLPELLADSQV</sequence>
<dbReference type="PANTHER" id="PTHR46241">
    <property type="entry name" value="ARMADILLO REPEAT-CONTAINING PROTEIN 4 ARMC4"/>
    <property type="match status" value="1"/>
</dbReference>
<accession>A0A132NUD6</accession>
<evidence type="ECO:0000256" key="1">
    <source>
        <dbReference type="SAM" id="MobiDB-lite"/>
    </source>
</evidence>